<feature type="region of interest" description="Disordered" evidence="1">
    <location>
        <begin position="23"/>
        <end position="45"/>
    </location>
</feature>
<proteinExistence type="predicted"/>
<dbReference type="InterPro" id="IPR036291">
    <property type="entry name" value="NAD(P)-bd_dom_sf"/>
</dbReference>
<accession>A0A161LID9</accession>
<evidence type="ECO:0000256" key="1">
    <source>
        <dbReference type="SAM" id="MobiDB-lite"/>
    </source>
</evidence>
<dbReference type="PANTHER" id="PTHR43355">
    <property type="entry name" value="FLAVIN REDUCTASE (NADPH)"/>
    <property type="match status" value="1"/>
</dbReference>
<dbReference type="Pfam" id="PF13460">
    <property type="entry name" value="NAD_binding_10"/>
    <property type="match status" value="1"/>
</dbReference>
<sequence>MRILLIGATGMIGSRIAAEARDRGHEVTGVTRSGTAGTRSADAGDPSAVAELAAGHDAVVLAIAPPRDGSEPSAPLLAAGRAVLEGLRKAGVRRLVVVGGAGSLEAAPGVRLVDTPEFPAVYKGESLAQAELLELVRAQAGDLDWTYVSPAIEIEPGERTGSYRRGGDQVLADADGRSFISAEDYAVALVDELETGQAVGRRITVAY</sequence>
<reference evidence="3 4" key="1">
    <citation type="journal article" date="2016" name="Genome Announc.">
        <title>Draft Genome Sequence of Planomonospora sphaerica JCM9374, a Rare Actinomycete.</title>
        <authorList>
            <person name="Dohra H."/>
            <person name="Suzuki T."/>
            <person name="Inoue Y."/>
            <person name="Kodani S."/>
        </authorList>
    </citation>
    <scope>NUCLEOTIDE SEQUENCE [LARGE SCALE GENOMIC DNA]</scope>
    <source>
        <strain evidence="3 4">JCM 9374</strain>
    </source>
</reference>
<name>A0A161LID9_9ACTN</name>
<reference evidence="4" key="2">
    <citation type="submission" date="2016-04" db="EMBL/GenBank/DDBJ databases">
        <title>Planomonospora sphaerica JCM9374 whole genome shotgun sequence.</title>
        <authorList>
            <person name="Suzuki T."/>
            <person name="Dohra H."/>
            <person name="Kodani S."/>
        </authorList>
    </citation>
    <scope>NUCLEOTIDE SEQUENCE [LARGE SCALE GENOMIC DNA]</scope>
    <source>
        <strain evidence="4">JCM 9374</strain>
    </source>
</reference>
<gene>
    <name evidence="3" type="ORF">PS9374_00849</name>
</gene>
<dbReference type="Gene3D" id="3.40.50.720">
    <property type="entry name" value="NAD(P)-binding Rossmann-like Domain"/>
    <property type="match status" value="1"/>
</dbReference>
<evidence type="ECO:0000259" key="2">
    <source>
        <dbReference type="Pfam" id="PF13460"/>
    </source>
</evidence>
<dbReference type="GO" id="GO:0016646">
    <property type="term" value="F:oxidoreductase activity, acting on the CH-NH group of donors, NAD or NADP as acceptor"/>
    <property type="evidence" value="ECO:0007669"/>
    <property type="project" value="TreeGrafter"/>
</dbReference>
<dbReference type="Proteomes" id="UP000077701">
    <property type="component" value="Unassembled WGS sequence"/>
</dbReference>
<comment type="caution">
    <text evidence="3">The sequence shown here is derived from an EMBL/GenBank/DDBJ whole genome shotgun (WGS) entry which is preliminary data.</text>
</comment>
<dbReference type="RefSeq" id="WP_068894602.1">
    <property type="nucleotide sequence ID" value="NZ_BDCX01000002.1"/>
</dbReference>
<dbReference type="SUPFAM" id="SSF51735">
    <property type="entry name" value="NAD(P)-binding Rossmann-fold domains"/>
    <property type="match status" value="1"/>
</dbReference>
<dbReference type="STRING" id="161355.PS9374_00849"/>
<keyword evidence="4" id="KW-1185">Reference proteome</keyword>
<dbReference type="OrthoDB" id="3191258at2"/>
<dbReference type="InterPro" id="IPR016040">
    <property type="entry name" value="NAD(P)-bd_dom"/>
</dbReference>
<dbReference type="AlphaFoldDB" id="A0A161LID9"/>
<organism evidence="3 4">
    <name type="scientific">Planomonospora sphaerica</name>
    <dbReference type="NCBI Taxonomy" id="161355"/>
    <lineage>
        <taxon>Bacteria</taxon>
        <taxon>Bacillati</taxon>
        <taxon>Actinomycetota</taxon>
        <taxon>Actinomycetes</taxon>
        <taxon>Streptosporangiales</taxon>
        <taxon>Streptosporangiaceae</taxon>
        <taxon>Planomonospora</taxon>
    </lineage>
</organism>
<feature type="domain" description="NAD(P)-binding" evidence="2">
    <location>
        <begin position="7"/>
        <end position="193"/>
    </location>
</feature>
<dbReference type="InterPro" id="IPR051606">
    <property type="entry name" value="Polyketide_Oxido-like"/>
</dbReference>
<dbReference type="CDD" id="cd05244">
    <property type="entry name" value="BVR-B_like_SDR_a"/>
    <property type="match status" value="1"/>
</dbReference>
<dbReference type="PANTHER" id="PTHR43355:SF2">
    <property type="entry name" value="FLAVIN REDUCTASE (NADPH)"/>
    <property type="match status" value="1"/>
</dbReference>
<dbReference type="EMBL" id="BDCX01000002">
    <property type="protein sequence ID" value="GAT65217.1"/>
    <property type="molecule type" value="Genomic_DNA"/>
</dbReference>
<evidence type="ECO:0000313" key="3">
    <source>
        <dbReference type="EMBL" id="GAT65217.1"/>
    </source>
</evidence>
<evidence type="ECO:0000313" key="4">
    <source>
        <dbReference type="Proteomes" id="UP000077701"/>
    </source>
</evidence>
<protein>
    <submittedName>
        <fullName evidence="3">3-beta hydroxysteroid dehydrogenase</fullName>
    </submittedName>
</protein>